<comment type="subunit">
    <text evidence="5">Heterodimer of LeuC and LeuD.</text>
</comment>
<dbReference type="InterPro" id="IPR018136">
    <property type="entry name" value="Aconitase_4Fe-4S_BS"/>
</dbReference>
<dbReference type="Pfam" id="PF00330">
    <property type="entry name" value="Aconitase"/>
    <property type="match status" value="1"/>
</dbReference>
<feature type="domain" description="Aconitase/3-isopropylmalate dehydratase large subunit alpha/beta/alpha" evidence="15">
    <location>
        <begin position="11"/>
        <end position="456"/>
    </location>
</feature>
<dbReference type="EC" id="4.2.1.33" evidence="6"/>
<keyword evidence="9" id="KW-0028">Amino-acid biosynthesis</keyword>
<evidence type="ECO:0000259" key="15">
    <source>
        <dbReference type="Pfam" id="PF00330"/>
    </source>
</evidence>
<dbReference type="NCBIfam" id="NF009116">
    <property type="entry name" value="PRK12466.1"/>
    <property type="match status" value="1"/>
</dbReference>
<evidence type="ECO:0000256" key="14">
    <source>
        <dbReference type="ARBA" id="ARBA00023304"/>
    </source>
</evidence>
<proteinExistence type="predicted"/>
<reference evidence="17" key="1">
    <citation type="submission" date="2017-06" db="EMBL/GenBank/DDBJ databases">
        <title>Herbaspirillum phytohormonus sp. nov., isolated from the root nodule of Robinia pseudoacacia in lead-zinc mine.</title>
        <authorList>
            <person name="Fan M."/>
            <person name="Lin Y."/>
        </authorList>
    </citation>
    <scope>NUCLEOTIDE SEQUENCE [LARGE SCALE GENOMIC DNA]</scope>
    <source>
        <strain evidence="17">SC-089</strain>
    </source>
</reference>
<evidence type="ECO:0000256" key="3">
    <source>
        <dbReference type="ARBA" id="ARBA00002695"/>
    </source>
</evidence>
<comment type="caution">
    <text evidence="16">The sequence shown here is derived from an EMBL/GenBank/DDBJ whole genome shotgun (WGS) entry which is preliminary data.</text>
</comment>
<evidence type="ECO:0000256" key="5">
    <source>
        <dbReference type="ARBA" id="ARBA00011271"/>
    </source>
</evidence>
<sequence>MKTASPLTLFDKVWQRHVILERDGATLLHVGRHLVHDGSRNAFQQLYDHGLNLRRPDRTFATPDHYVPTETRILSDVAAEKQEMVLALNRNARQFNFPIFPLGDERQGIVHVVGPEQGITLPGLVIVCGDSHTATHGAFGALAFGVGTSEVAHVLATQALWQIKPKSFRIDVAGTLPRFVTAKDLILHIICHIGANGAGGHVLEYAGSAIRGLSMEGRMTLCNMSIEAGARAGMIAPDDLTFAYLRGRRYAPSDDFDEAVQDWRTLHTDADAVFDREVRLDASAVVPMLTWGTSPQDAAAAAGSVPDPDSFSDPVRRAAARDSLAYMGLSPRQALETVAIDRVFIGSCTNARIEDLRAAAGVLQGRRVRVPTMVVPGSTQVKRQAEQEGVARILTEAGVQWRESACSMCSGTNGDVAQPGQRVVSTTNRNFVGRQGKNVRTHLASPETAAACAVAGRLIDPRELP</sequence>
<keyword evidence="17" id="KW-1185">Reference proteome</keyword>
<evidence type="ECO:0000256" key="4">
    <source>
        <dbReference type="ARBA" id="ARBA00004729"/>
    </source>
</evidence>
<comment type="function">
    <text evidence="3">Catalyzes the isomerization between 2-isopropylmalate and 3-isopropylmalate, via the formation of 2-isopropylmaleate.</text>
</comment>
<dbReference type="UniPathway" id="UPA00048">
    <property type="reaction ID" value="UER00071"/>
</dbReference>
<dbReference type="RefSeq" id="WP_088602540.1">
    <property type="nucleotide sequence ID" value="NZ_NJIH01000003.1"/>
</dbReference>
<comment type="pathway">
    <text evidence="4">Amino-acid biosynthesis; L-leucine biosynthesis; L-leucine from 3-methyl-2-oxobutanoate: step 2/4.</text>
</comment>
<evidence type="ECO:0000313" key="17">
    <source>
        <dbReference type="Proteomes" id="UP000214603"/>
    </source>
</evidence>
<evidence type="ECO:0000313" key="16">
    <source>
        <dbReference type="EMBL" id="OWT63960.1"/>
    </source>
</evidence>
<evidence type="ECO:0000256" key="13">
    <source>
        <dbReference type="ARBA" id="ARBA00023239"/>
    </source>
</evidence>
<dbReference type="InterPro" id="IPR015931">
    <property type="entry name" value="Acnase/IPM_dHydase_lsu_aba_1/3"/>
</dbReference>
<dbReference type="InterPro" id="IPR036008">
    <property type="entry name" value="Aconitase_4Fe-4S_dom"/>
</dbReference>
<evidence type="ECO:0000256" key="6">
    <source>
        <dbReference type="ARBA" id="ARBA00011998"/>
    </source>
</evidence>
<dbReference type="SUPFAM" id="SSF53732">
    <property type="entry name" value="Aconitase iron-sulfur domain"/>
    <property type="match status" value="1"/>
</dbReference>
<keyword evidence="13" id="KW-0456">Lyase</keyword>
<keyword evidence="10" id="KW-0479">Metal-binding</keyword>
<dbReference type="AlphaFoldDB" id="A0A225MVW0"/>
<dbReference type="NCBIfam" id="NF004016">
    <property type="entry name" value="PRK05478.1"/>
    <property type="match status" value="1"/>
</dbReference>
<evidence type="ECO:0000256" key="11">
    <source>
        <dbReference type="ARBA" id="ARBA00023004"/>
    </source>
</evidence>
<comment type="catalytic activity">
    <reaction evidence="1">
        <text>(2R,3S)-3-isopropylmalate = (2S)-2-isopropylmalate</text>
        <dbReference type="Rhea" id="RHEA:32287"/>
        <dbReference type="ChEBI" id="CHEBI:1178"/>
        <dbReference type="ChEBI" id="CHEBI:35121"/>
        <dbReference type="EC" id="4.2.1.33"/>
    </reaction>
</comment>
<evidence type="ECO:0000256" key="2">
    <source>
        <dbReference type="ARBA" id="ARBA00001966"/>
    </source>
</evidence>
<keyword evidence="14" id="KW-0100">Branched-chain amino acid biosynthesis</keyword>
<evidence type="ECO:0000256" key="9">
    <source>
        <dbReference type="ARBA" id="ARBA00022605"/>
    </source>
</evidence>
<dbReference type="GO" id="GO:0003861">
    <property type="term" value="F:3-isopropylmalate dehydratase activity"/>
    <property type="evidence" value="ECO:0007669"/>
    <property type="project" value="UniProtKB-EC"/>
</dbReference>
<dbReference type="InterPro" id="IPR004430">
    <property type="entry name" value="3-IsopropMal_deHydase_lsu"/>
</dbReference>
<dbReference type="EMBL" id="NJIH01000003">
    <property type="protein sequence ID" value="OWT63960.1"/>
    <property type="molecule type" value="Genomic_DNA"/>
</dbReference>
<dbReference type="PROSITE" id="PS00450">
    <property type="entry name" value="ACONITASE_1"/>
    <property type="match status" value="1"/>
</dbReference>
<organism evidence="16 17">
    <name type="scientific">Candidimonas nitroreducens</name>
    <dbReference type="NCBI Taxonomy" id="683354"/>
    <lineage>
        <taxon>Bacteria</taxon>
        <taxon>Pseudomonadati</taxon>
        <taxon>Pseudomonadota</taxon>
        <taxon>Betaproteobacteria</taxon>
        <taxon>Burkholderiales</taxon>
        <taxon>Alcaligenaceae</taxon>
        <taxon>Candidimonas</taxon>
    </lineage>
</organism>
<gene>
    <name evidence="16" type="primary">leuC</name>
    <name evidence="16" type="ORF">CEY11_06580</name>
</gene>
<accession>A0A225MVW0</accession>
<dbReference type="PRINTS" id="PR00415">
    <property type="entry name" value="ACONITASE"/>
</dbReference>
<evidence type="ECO:0000256" key="8">
    <source>
        <dbReference type="ARBA" id="ARBA00022485"/>
    </source>
</evidence>
<keyword evidence="12" id="KW-0411">Iron-sulfur</keyword>
<comment type="cofactor">
    <cofactor evidence="2">
        <name>[4Fe-4S] cluster</name>
        <dbReference type="ChEBI" id="CHEBI:49883"/>
    </cofactor>
</comment>
<dbReference type="PANTHER" id="PTHR43822">
    <property type="entry name" value="HOMOACONITASE, MITOCHONDRIAL-RELATED"/>
    <property type="match status" value="1"/>
</dbReference>
<dbReference type="CDD" id="cd01583">
    <property type="entry name" value="IPMI"/>
    <property type="match status" value="1"/>
</dbReference>
<dbReference type="GO" id="GO:0051539">
    <property type="term" value="F:4 iron, 4 sulfur cluster binding"/>
    <property type="evidence" value="ECO:0007669"/>
    <property type="project" value="UniProtKB-KW"/>
</dbReference>
<keyword evidence="8" id="KW-0004">4Fe-4S</keyword>
<dbReference type="GO" id="GO:0009098">
    <property type="term" value="P:L-leucine biosynthetic process"/>
    <property type="evidence" value="ECO:0007669"/>
    <property type="project" value="UniProtKB-UniPathway"/>
</dbReference>
<keyword evidence="7" id="KW-0432">Leucine biosynthesis</keyword>
<dbReference type="OrthoDB" id="9802769at2"/>
<evidence type="ECO:0000256" key="12">
    <source>
        <dbReference type="ARBA" id="ARBA00023014"/>
    </source>
</evidence>
<protein>
    <recommendedName>
        <fullName evidence="6">3-isopropylmalate dehydratase</fullName>
        <ecNumber evidence="6">4.2.1.33</ecNumber>
    </recommendedName>
</protein>
<dbReference type="GO" id="GO:0046872">
    <property type="term" value="F:metal ion binding"/>
    <property type="evidence" value="ECO:0007669"/>
    <property type="project" value="UniProtKB-KW"/>
</dbReference>
<dbReference type="NCBIfam" id="TIGR00170">
    <property type="entry name" value="leuC"/>
    <property type="match status" value="1"/>
</dbReference>
<dbReference type="InterPro" id="IPR033941">
    <property type="entry name" value="IPMI_cat"/>
</dbReference>
<evidence type="ECO:0000256" key="10">
    <source>
        <dbReference type="ARBA" id="ARBA00022723"/>
    </source>
</evidence>
<dbReference type="PANTHER" id="PTHR43822:SF9">
    <property type="entry name" value="3-ISOPROPYLMALATE DEHYDRATASE"/>
    <property type="match status" value="1"/>
</dbReference>
<dbReference type="Proteomes" id="UP000214603">
    <property type="component" value="Unassembled WGS sequence"/>
</dbReference>
<dbReference type="Gene3D" id="3.30.499.10">
    <property type="entry name" value="Aconitase, domain 3"/>
    <property type="match status" value="2"/>
</dbReference>
<evidence type="ECO:0000256" key="1">
    <source>
        <dbReference type="ARBA" id="ARBA00000491"/>
    </source>
</evidence>
<dbReference type="InterPro" id="IPR001030">
    <property type="entry name" value="Acoase/IPM_deHydtase_lsu_aba"/>
</dbReference>
<dbReference type="InterPro" id="IPR050067">
    <property type="entry name" value="IPM_dehydratase_rel_enz"/>
</dbReference>
<evidence type="ECO:0000256" key="7">
    <source>
        <dbReference type="ARBA" id="ARBA00022430"/>
    </source>
</evidence>
<name>A0A225MVW0_9BURK</name>
<keyword evidence="11" id="KW-0408">Iron</keyword>